<evidence type="ECO:0000313" key="3">
    <source>
        <dbReference type="Proteomes" id="UP001055439"/>
    </source>
</evidence>
<dbReference type="AlphaFoldDB" id="A0A9E7HMY1"/>
<dbReference type="Proteomes" id="UP001055439">
    <property type="component" value="Chromosome 8"/>
</dbReference>
<evidence type="ECO:0000256" key="1">
    <source>
        <dbReference type="ARBA" id="ARBA00006974"/>
    </source>
</evidence>
<accession>A0A9E7HMY1</accession>
<dbReference type="PANTHER" id="PTHR31374">
    <property type="entry name" value="AUXIN-INDUCED PROTEIN-LIKE-RELATED"/>
    <property type="match status" value="1"/>
</dbReference>
<evidence type="ECO:0000313" key="2">
    <source>
        <dbReference type="EMBL" id="URE32478.1"/>
    </source>
</evidence>
<dbReference type="OrthoDB" id="670661at2759"/>
<dbReference type="EMBL" id="CP097510">
    <property type="protein sequence ID" value="URE32478.1"/>
    <property type="molecule type" value="Genomic_DNA"/>
</dbReference>
<protein>
    <submittedName>
        <fullName evidence="2">Auxin responsive protein</fullName>
    </submittedName>
</protein>
<name>A0A9E7HMY1_9LILI</name>
<comment type="similarity">
    <text evidence="1">Belongs to the ARG7 family.</text>
</comment>
<gene>
    <name evidence="2" type="ORF">MUK42_08019</name>
</gene>
<dbReference type="InterPro" id="IPR003676">
    <property type="entry name" value="SAUR_fam"/>
</dbReference>
<dbReference type="GO" id="GO:0009733">
    <property type="term" value="P:response to auxin"/>
    <property type="evidence" value="ECO:0007669"/>
    <property type="project" value="InterPro"/>
</dbReference>
<organism evidence="2 3">
    <name type="scientific">Musa troglodytarum</name>
    <name type="common">fe'i banana</name>
    <dbReference type="NCBI Taxonomy" id="320322"/>
    <lineage>
        <taxon>Eukaryota</taxon>
        <taxon>Viridiplantae</taxon>
        <taxon>Streptophyta</taxon>
        <taxon>Embryophyta</taxon>
        <taxon>Tracheophyta</taxon>
        <taxon>Spermatophyta</taxon>
        <taxon>Magnoliopsida</taxon>
        <taxon>Liliopsida</taxon>
        <taxon>Zingiberales</taxon>
        <taxon>Musaceae</taxon>
        <taxon>Musa</taxon>
    </lineage>
</organism>
<reference evidence="2" key="1">
    <citation type="submission" date="2022-05" db="EMBL/GenBank/DDBJ databases">
        <title>The Musa troglodytarum L. genome provides insights into the mechanism of non-climacteric behaviour and enrichment of carotenoids.</title>
        <authorList>
            <person name="Wang J."/>
        </authorList>
    </citation>
    <scope>NUCLEOTIDE SEQUENCE</scope>
    <source>
        <tissue evidence="2">Leaf</tissue>
    </source>
</reference>
<dbReference type="PANTHER" id="PTHR31374:SF385">
    <property type="entry name" value="AUXIN-RESPONSIVE PROTEIN SAUR32-LIKE"/>
    <property type="match status" value="1"/>
</dbReference>
<sequence length="126" mass="14024">MDSSNKTNNKITEVVRLQQMLKKWKKLAAAPKSNSKSIKFLKRTLSVSDTSAAHSGDIPKGCLAVCVGEEMQRFVIPTEYLSHGAFAILLREAEEEFGFQQEGVLRIPCEVAVFEGILQMVEANYC</sequence>
<keyword evidence="3" id="KW-1185">Reference proteome</keyword>
<dbReference type="Pfam" id="PF02519">
    <property type="entry name" value="Auxin_inducible"/>
    <property type="match status" value="1"/>
</dbReference>
<proteinExistence type="inferred from homology"/>